<sequence length="194" mass="20831">MADFGEHMQRHAPSYVGLAAVIGTVVAGYLQADGVLETGRAQARSTLEAARTQAAGQQATARTNEQITRYGELIQASSRVRFLMQRFERLDEQSKRDPAVIASLRQGNDDLVARAASAAVILGSHPSDSVRVNAHGIAYTLPYAARCLETGLPGSDQSGYRVDYPGKGLMDCAELATWLDGHEKALAKEPPSFS</sequence>
<name>A0ABY5Q8N8_9ACTN</name>
<geneLocation type="plasmid" evidence="1 2">
    <name>psa3239</name>
</geneLocation>
<evidence type="ECO:0000313" key="1">
    <source>
        <dbReference type="EMBL" id="UUY52664.1"/>
    </source>
</evidence>
<protein>
    <submittedName>
        <fullName evidence="1">Uncharacterized protein</fullName>
    </submittedName>
</protein>
<dbReference type="GeneID" id="95578956"/>
<gene>
    <name evidence="1" type="ORF">NRK68_36050</name>
</gene>
<organism evidence="1 2">
    <name type="scientific">Streptomyces yangpuensis</name>
    <dbReference type="NCBI Taxonomy" id="1648182"/>
    <lineage>
        <taxon>Bacteria</taxon>
        <taxon>Bacillati</taxon>
        <taxon>Actinomycetota</taxon>
        <taxon>Actinomycetes</taxon>
        <taxon>Kitasatosporales</taxon>
        <taxon>Streptomycetaceae</taxon>
        <taxon>Streptomyces</taxon>
    </lineage>
</organism>
<accession>A0ABY5Q8N8</accession>
<keyword evidence="1" id="KW-0614">Plasmid</keyword>
<evidence type="ECO:0000313" key="2">
    <source>
        <dbReference type="Proteomes" id="UP001057738"/>
    </source>
</evidence>
<dbReference type="Proteomes" id="UP001057738">
    <property type="component" value="Plasmid psa3239"/>
</dbReference>
<dbReference type="EMBL" id="CP102516">
    <property type="protein sequence ID" value="UUY52664.1"/>
    <property type="molecule type" value="Genomic_DNA"/>
</dbReference>
<keyword evidence="2" id="KW-1185">Reference proteome</keyword>
<proteinExistence type="predicted"/>
<dbReference type="RefSeq" id="WP_183068743.1">
    <property type="nucleotide sequence ID" value="NZ_CP102516.1"/>
</dbReference>
<reference evidence="1" key="1">
    <citation type="submission" date="2022-08" db="EMBL/GenBank/DDBJ databases">
        <authorList>
            <person name="Tian L."/>
        </authorList>
    </citation>
    <scope>NUCLEOTIDE SEQUENCE</scope>
    <source>
        <strain evidence="1">CM253</strain>
        <plasmid evidence="1">psa3239</plasmid>
    </source>
</reference>